<feature type="domain" description="Enoyl reductase (ER)" evidence="5">
    <location>
        <begin position="307"/>
        <end position="592"/>
    </location>
</feature>
<organism evidence="6 7">
    <name type="scientific">Colletotrichum costaricense</name>
    <dbReference type="NCBI Taxonomy" id="1209916"/>
    <lineage>
        <taxon>Eukaryota</taxon>
        <taxon>Fungi</taxon>
        <taxon>Dikarya</taxon>
        <taxon>Ascomycota</taxon>
        <taxon>Pezizomycotina</taxon>
        <taxon>Sordariomycetes</taxon>
        <taxon>Hypocreomycetidae</taxon>
        <taxon>Glomerellales</taxon>
        <taxon>Glomerellaceae</taxon>
        <taxon>Colletotrichum</taxon>
        <taxon>Colletotrichum acutatum species complex</taxon>
    </lineage>
</organism>
<keyword evidence="4" id="KW-0732">Signal</keyword>
<dbReference type="AlphaFoldDB" id="A0AAJ0E0X1"/>
<feature type="signal peptide" evidence="4">
    <location>
        <begin position="1"/>
        <end position="20"/>
    </location>
</feature>
<dbReference type="GO" id="GO:0008270">
    <property type="term" value="F:zinc ion binding"/>
    <property type="evidence" value="ECO:0007669"/>
    <property type="project" value="InterPro"/>
</dbReference>
<dbReference type="SMART" id="SM00829">
    <property type="entry name" value="PKS_ER"/>
    <property type="match status" value="1"/>
</dbReference>
<proteinExistence type="predicted"/>
<dbReference type="GeneID" id="85338176"/>
<dbReference type="GO" id="GO:0016616">
    <property type="term" value="F:oxidoreductase activity, acting on the CH-OH group of donors, NAD or NADP as acceptor"/>
    <property type="evidence" value="ECO:0007669"/>
    <property type="project" value="InterPro"/>
</dbReference>
<dbReference type="InterPro" id="IPR011032">
    <property type="entry name" value="GroES-like_sf"/>
</dbReference>
<dbReference type="Pfam" id="PF05630">
    <property type="entry name" value="NPP1"/>
    <property type="match status" value="1"/>
</dbReference>
<gene>
    <name evidence="6" type="ORF">CCOS01_06460</name>
</gene>
<dbReference type="PROSITE" id="PS00059">
    <property type="entry name" value="ADH_ZINC"/>
    <property type="match status" value="1"/>
</dbReference>
<dbReference type="SUPFAM" id="SSF50129">
    <property type="entry name" value="GroES-like"/>
    <property type="match status" value="1"/>
</dbReference>
<dbReference type="InterPro" id="IPR047109">
    <property type="entry name" value="CAD-like"/>
</dbReference>
<sequence length="596" mass="64463">MLSLTSTVALCAAMIGATMAVTSISDTQMTTLLTEGGVGLAMAAQPMWFFGQAMNRPPCIPTHAVVNRQQTPGAELCEWPDAGCNCRKPGVEIGNLAPDFPVYYSYSKCNDNEVRVAYNLFYEKDGFTPSGVFGHKYDWERVIVVWTKNSASNWQPSQLLLSQHSGYDRKNWVDIQNTFNTVDATLPRGGDNGRKNLDHPKVYVAWSKHAIYHDRNTGWNDVLSQLTNNAFRSQDWWYYHASSSYIRADGSTEIGKQMAGMNWGSATSHPASVHDGLCSAVNDPCIMATSKPQFKGWLAVAADAAEGKLEFLGFEPKPWEENDVDIKITHCGVCGSDIHMMSSGWGPAPYPLCVGHEIIGTVERIGSQVEGDLRVGDRVGVGPQSDSCLGRFGDCDRCATGRENYCQKMVSTYAAKHFNGGSAMGGYALYHRCPSHFVFKIPDGLSSAVAAPMLCAGATVFSPLKKNGCGPGKTIGVAGIGGLGHFAILFAKALGADKAPVGDYLSLLNIEGSLIQLGSPDDGDFVIPGYPLIFGGVKFGGSCIGSPAEIREMLLLAEKTGLKPWIEERPMSDINQTIVDMVAGKAKYRYVLVNDQ</sequence>
<dbReference type="Gene3D" id="3.40.50.720">
    <property type="entry name" value="NAD(P)-binding Rossmann-like Domain"/>
    <property type="match status" value="2"/>
</dbReference>
<keyword evidence="1" id="KW-0479">Metal-binding</keyword>
<protein>
    <submittedName>
        <fullName evidence="6">Zinc-binding dehydrogenase</fullName>
    </submittedName>
</protein>
<reference evidence="6 7" key="1">
    <citation type="submission" date="2016-10" db="EMBL/GenBank/DDBJ databases">
        <title>The genome sequence of Colletotrichum fioriniae PJ7.</title>
        <authorList>
            <person name="Baroncelli R."/>
        </authorList>
    </citation>
    <scope>NUCLEOTIDE SEQUENCE [LARGE SCALE GENOMIC DNA]</scope>
    <source>
        <strain evidence="6 7">IMI 309622</strain>
    </source>
</reference>
<evidence type="ECO:0000313" key="7">
    <source>
        <dbReference type="Proteomes" id="UP001240678"/>
    </source>
</evidence>
<evidence type="ECO:0000256" key="1">
    <source>
        <dbReference type="ARBA" id="ARBA00022723"/>
    </source>
</evidence>
<keyword evidence="3" id="KW-0560">Oxidoreductase</keyword>
<dbReference type="InterPro" id="IPR013154">
    <property type="entry name" value="ADH-like_N"/>
</dbReference>
<evidence type="ECO:0000256" key="3">
    <source>
        <dbReference type="ARBA" id="ARBA00023002"/>
    </source>
</evidence>
<dbReference type="InterPro" id="IPR002328">
    <property type="entry name" value="ADH_Zn_CS"/>
</dbReference>
<dbReference type="InterPro" id="IPR008701">
    <property type="entry name" value="NPP1"/>
</dbReference>
<feature type="chain" id="PRO_5042618978" evidence="4">
    <location>
        <begin position="21"/>
        <end position="596"/>
    </location>
</feature>
<dbReference type="Proteomes" id="UP001240678">
    <property type="component" value="Unassembled WGS sequence"/>
</dbReference>
<evidence type="ECO:0000313" key="6">
    <source>
        <dbReference type="EMBL" id="KAK1528626.1"/>
    </source>
</evidence>
<dbReference type="CDD" id="cd05283">
    <property type="entry name" value="CAD1"/>
    <property type="match status" value="1"/>
</dbReference>
<dbReference type="EMBL" id="MOOE01000006">
    <property type="protein sequence ID" value="KAK1528626.1"/>
    <property type="molecule type" value="Genomic_DNA"/>
</dbReference>
<dbReference type="InterPro" id="IPR020843">
    <property type="entry name" value="ER"/>
</dbReference>
<dbReference type="Pfam" id="PF08240">
    <property type="entry name" value="ADH_N"/>
    <property type="match status" value="1"/>
</dbReference>
<comment type="caution">
    <text evidence="6">The sequence shown here is derived from an EMBL/GenBank/DDBJ whole genome shotgun (WGS) entry which is preliminary data.</text>
</comment>
<accession>A0AAJ0E0X1</accession>
<evidence type="ECO:0000256" key="4">
    <source>
        <dbReference type="SAM" id="SignalP"/>
    </source>
</evidence>
<evidence type="ECO:0000256" key="2">
    <source>
        <dbReference type="ARBA" id="ARBA00022833"/>
    </source>
</evidence>
<dbReference type="RefSeq" id="XP_060314329.1">
    <property type="nucleotide sequence ID" value="XM_060454629.1"/>
</dbReference>
<keyword evidence="2" id="KW-0862">Zinc</keyword>
<dbReference type="SUPFAM" id="SSF51735">
    <property type="entry name" value="NAD(P)-binding Rossmann-fold domains"/>
    <property type="match status" value="1"/>
</dbReference>
<name>A0AAJ0E0X1_9PEZI</name>
<dbReference type="Gene3D" id="3.90.180.10">
    <property type="entry name" value="Medium-chain alcohol dehydrogenases, catalytic domain"/>
    <property type="match status" value="2"/>
</dbReference>
<dbReference type="InterPro" id="IPR036291">
    <property type="entry name" value="NAD(P)-bd_dom_sf"/>
</dbReference>
<keyword evidence="7" id="KW-1185">Reference proteome</keyword>
<evidence type="ECO:0000259" key="5">
    <source>
        <dbReference type="SMART" id="SM00829"/>
    </source>
</evidence>
<dbReference type="PANTHER" id="PTHR42683">
    <property type="entry name" value="ALDEHYDE REDUCTASE"/>
    <property type="match status" value="1"/>
</dbReference>